<dbReference type="RefSeq" id="WP_367286364.1">
    <property type="nucleotide sequence ID" value="NZ_JBBMEY010000008.1"/>
</dbReference>
<gene>
    <name evidence="2" type="ORF">ABFO16_07440</name>
</gene>
<proteinExistence type="predicted"/>
<dbReference type="EMBL" id="JBBMFI010000028">
    <property type="protein sequence ID" value="MEQ2566070.1"/>
    <property type="molecule type" value="Genomic_DNA"/>
</dbReference>
<keyword evidence="3" id="KW-1185">Reference proteome</keyword>
<feature type="chain" id="PRO_5045374651" description="DUF5050 domain-containing protein" evidence="1">
    <location>
        <begin position="27"/>
        <end position="396"/>
    </location>
</feature>
<feature type="signal peptide" evidence="1">
    <location>
        <begin position="1"/>
        <end position="26"/>
    </location>
</feature>
<evidence type="ECO:0008006" key="4">
    <source>
        <dbReference type="Google" id="ProtNLM"/>
    </source>
</evidence>
<name>A0ABV1HUS8_9FIRM</name>
<protein>
    <recommendedName>
        <fullName evidence="4">DUF5050 domain-containing protein</fullName>
    </recommendedName>
</protein>
<comment type="caution">
    <text evidence="2">The sequence shown here is derived from an EMBL/GenBank/DDBJ whole genome shotgun (WGS) entry which is preliminary data.</text>
</comment>
<organism evidence="2 3">
    <name type="scientific">Ruminococcoides intestinihominis</name>
    <dbReference type="NCBI Taxonomy" id="3133161"/>
    <lineage>
        <taxon>Bacteria</taxon>
        <taxon>Bacillati</taxon>
        <taxon>Bacillota</taxon>
        <taxon>Clostridia</taxon>
        <taxon>Eubacteriales</taxon>
        <taxon>Oscillospiraceae</taxon>
        <taxon>Ruminococcoides</taxon>
    </lineage>
</organism>
<dbReference type="Proteomes" id="UP001478133">
    <property type="component" value="Unassembled WGS sequence"/>
</dbReference>
<reference evidence="2 3" key="1">
    <citation type="submission" date="2024-03" db="EMBL/GenBank/DDBJ databases">
        <title>Human intestinal bacterial collection.</title>
        <authorList>
            <person name="Pauvert C."/>
            <person name="Hitch T.C.A."/>
            <person name="Clavel T."/>
        </authorList>
    </citation>
    <scope>NUCLEOTIDE SEQUENCE [LARGE SCALE GENOMIC DNA]</scope>
    <source>
        <strain evidence="2 3">CLA-AP-H18</strain>
    </source>
</reference>
<keyword evidence="1" id="KW-0732">Signal</keyword>
<sequence length="396" mass="45644">MKKLLSILLSVIMAMSVIIIPTSVSAKKAKTVPNTYVADWCDNPSIKGIYVPNKGTVYTYSDSSQTVLRLTKINGKTIILDKCKRNDEGNDRNIYGYYVRGSKVYYCFMKERKKDTLYQFKTVDLNGKNKKTVCSVSSVADYFDIIGGYGSGIVFYEKKYDKKKNKVLNTIKMFRYKKVNTLIKFYTPISFSSINIFGGKIFYNNKAYDLAKGKSTSYVAKEIYVTKNYMYYINKNNNLKSLDKNGVRRIVAKKVRYYYCSDNNKTVIYSKLNRDKKEVFYQKTGTNKEIRLCSENDIKNLVGKSDKNMFVVGTAILHKNKVYFTTSEGKADKTYGVLVLPDYNVKYSHIVTVGIKGGTPKIYYKAPYSYEINTYIFNNTFKYNLYDPFDTDIIDD</sequence>
<evidence type="ECO:0000313" key="3">
    <source>
        <dbReference type="Proteomes" id="UP001478133"/>
    </source>
</evidence>
<evidence type="ECO:0000256" key="1">
    <source>
        <dbReference type="SAM" id="SignalP"/>
    </source>
</evidence>
<accession>A0ABV1HUS8</accession>
<evidence type="ECO:0000313" key="2">
    <source>
        <dbReference type="EMBL" id="MEQ2566070.1"/>
    </source>
</evidence>